<dbReference type="SMART" id="SM00387">
    <property type="entry name" value="HATPase_c"/>
    <property type="match status" value="1"/>
</dbReference>
<dbReference type="CDD" id="cd00082">
    <property type="entry name" value="HisKA"/>
    <property type="match status" value="1"/>
</dbReference>
<dbReference type="Proteomes" id="UP000306791">
    <property type="component" value="Unassembled WGS sequence"/>
</dbReference>
<dbReference type="InterPro" id="IPR003660">
    <property type="entry name" value="HAMP_dom"/>
</dbReference>
<reference evidence="14 15" key="1">
    <citation type="submission" date="2019-05" db="EMBL/GenBank/DDBJ databases">
        <title>Microbulbifer harenosus sp. nov., an alginate-degrading bacterium isolated from coastal sand.</title>
        <authorList>
            <person name="Huang H."/>
            <person name="Mo K."/>
            <person name="Bao S."/>
        </authorList>
    </citation>
    <scope>NUCLEOTIDE SEQUENCE [LARGE SCALE GENOMIC DNA]</scope>
    <source>
        <strain evidence="14 15">HB161719</strain>
    </source>
</reference>
<keyword evidence="8 11" id="KW-1133">Transmembrane helix</keyword>
<keyword evidence="4" id="KW-0597">Phosphoprotein</keyword>
<evidence type="ECO:0000256" key="9">
    <source>
        <dbReference type="ARBA" id="ARBA00023012"/>
    </source>
</evidence>
<dbReference type="Pfam" id="PF02518">
    <property type="entry name" value="HATPase_c"/>
    <property type="match status" value="1"/>
</dbReference>
<evidence type="ECO:0000256" key="3">
    <source>
        <dbReference type="ARBA" id="ARBA00012438"/>
    </source>
</evidence>
<dbReference type="SUPFAM" id="SSF47384">
    <property type="entry name" value="Homodimeric domain of signal transducing histidine kinase"/>
    <property type="match status" value="1"/>
</dbReference>
<keyword evidence="15" id="KW-1185">Reference proteome</keyword>
<dbReference type="PANTHER" id="PTHR45436">
    <property type="entry name" value="SENSOR HISTIDINE KINASE YKOH"/>
    <property type="match status" value="1"/>
</dbReference>
<evidence type="ECO:0000313" key="14">
    <source>
        <dbReference type="EMBL" id="TLM76395.1"/>
    </source>
</evidence>
<dbReference type="InterPro" id="IPR004358">
    <property type="entry name" value="Sig_transdc_His_kin-like_C"/>
</dbReference>
<dbReference type="SUPFAM" id="SSF55874">
    <property type="entry name" value="ATPase domain of HSP90 chaperone/DNA topoisomerase II/histidine kinase"/>
    <property type="match status" value="1"/>
</dbReference>
<dbReference type="RefSeq" id="WP_138236283.1">
    <property type="nucleotide sequence ID" value="NZ_CP185860.1"/>
</dbReference>
<keyword evidence="5" id="KW-0808">Transferase</keyword>
<dbReference type="InterPro" id="IPR036890">
    <property type="entry name" value="HATPase_C_sf"/>
</dbReference>
<feature type="domain" description="Histidine kinase" evidence="12">
    <location>
        <begin position="245"/>
        <end position="462"/>
    </location>
</feature>
<dbReference type="Gene3D" id="1.10.287.130">
    <property type="match status" value="1"/>
</dbReference>
<keyword evidence="10 11" id="KW-0472">Membrane</keyword>
<evidence type="ECO:0000256" key="7">
    <source>
        <dbReference type="ARBA" id="ARBA00022777"/>
    </source>
</evidence>
<keyword evidence="6 11" id="KW-0812">Transmembrane</keyword>
<dbReference type="SMART" id="SM00388">
    <property type="entry name" value="HisKA"/>
    <property type="match status" value="1"/>
</dbReference>
<dbReference type="InterPro" id="IPR050428">
    <property type="entry name" value="TCS_sensor_his_kinase"/>
</dbReference>
<evidence type="ECO:0000256" key="5">
    <source>
        <dbReference type="ARBA" id="ARBA00022679"/>
    </source>
</evidence>
<dbReference type="InterPro" id="IPR013727">
    <property type="entry name" value="2CSK_N"/>
</dbReference>
<evidence type="ECO:0000259" key="12">
    <source>
        <dbReference type="PROSITE" id="PS50109"/>
    </source>
</evidence>
<dbReference type="Pfam" id="PF08521">
    <property type="entry name" value="2CSK_N"/>
    <property type="match status" value="1"/>
</dbReference>
<protein>
    <recommendedName>
        <fullName evidence="3">histidine kinase</fullName>
        <ecNumber evidence="3">2.7.13.3</ecNumber>
    </recommendedName>
</protein>
<evidence type="ECO:0000256" key="11">
    <source>
        <dbReference type="SAM" id="Phobius"/>
    </source>
</evidence>
<comment type="catalytic activity">
    <reaction evidence="1">
        <text>ATP + protein L-histidine = ADP + protein N-phospho-L-histidine.</text>
        <dbReference type="EC" id="2.7.13.3"/>
    </reaction>
</comment>
<evidence type="ECO:0000256" key="4">
    <source>
        <dbReference type="ARBA" id="ARBA00022553"/>
    </source>
</evidence>
<dbReference type="GO" id="GO:0016301">
    <property type="term" value="F:kinase activity"/>
    <property type="evidence" value="ECO:0007669"/>
    <property type="project" value="UniProtKB-KW"/>
</dbReference>
<name>A0ABY2UG93_9GAMM</name>
<dbReference type="EMBL" id="VANI01000014">
    <property type="protein sequence ID" value="TLM76395.1"/>
    <property type="molecule type" value="Genomic_DNA"/>
</dbReference>
<dbReference type="InterPro" id="IPR036097">
    <property type="entry name" value="HisK_dim/P_sf"/>
</dbReference>
<dbReference type="InterPro" id="IPR003661">
    <property type="entry name" value="HisK_dim/P_dom"/>
</dbReference>
<comment type="caution">
    <text evidence="14">The sequence shown here is derived from an EMBL/GenBank/DDBJ whole genome shotgun (WGS) entry which is preliminary data.</text>
</comment>
<keyword evidence="9" id="KW-0902">Two-component regulatory system</keyword>
<evidence type="ECO:0000256" key="10">
    <source>
        <dbReference type="ARBA" id="ARBA00023136"/>
    </source>
</evidence>
<dbReference type="PROSITE" id="PS50885">
    <property type="entry name" value="HAMP"/>
    <property type="match status" value="1"/>
</dbReference>
<dbReference type="InterPro" id="IPR005467">
    <property type="entry name" value="His_kinase_dom"/>
</dbReference>
<dbReference type="Gene3D" id="3.30.565.10">
    <property type="entry name" value="Histidine kinase-like ATPase, C-terminal domain"/>
    <property type="match status" value="1"/>
</dbReference>
<evidence type="ECO:0000259" key="13">
    <source>
        <dbReference type="PROSITE" id="PS50885"/>
    </source>
</evidence>
<evidence type="ECO:0000256" key="8">
    <source>
        <dbReference type="ARBA" id="ARBA00022989"/>
    </source>
</evidence>
<keyword evidence="7 14" id="KW-0418">Kinase</keyword>
<dbReference type="PROSITE" id="PS50109">
    <property type="entry name" value="HIS_KIN"/>
    <property type="match status" value="1"/>
</dbReference>
<dbReference type="InterPro" id="IPR003594">
    <property type="entry name" value="HATPase_dom"/>
</dbReference>
<dbReference type="EC" id="2.7.13.3" evidence="3"/>
<accession>A0ABY2UG93</accession>
<dbReference type="PRINTS" id="PR00344">
    <property type="entry name" value="BCTRLSENSOR"/>
</dbReference>
<feature type="domain" description="HAMP" evidence="13">
    <location>
        <begin position="185"/>
        <end position="237"/>
    </location>
</feature>
<dbReference type="PANTHER" id="PTHR45436:SF1">
    <property type="entry name" value="SENSOR PROTEIN QSEC"/>
    <property type="match status" value="1"/>
</dbReference>
<gene>
    <name evidence="14" type="ORF">FDY93_13515</name>
</gene>
<evidence type="ECO:0000256" key="6">
    <source>
        <dbReference type="ARBA" id="ARBA00022692"/>
    </source>
</evidence>
<feature type="transmembrane region" description="Helical" evidence="11">
    <location>
        <begin position="12"/>
        <end position="37"/>
    </location>
</feature>
<dbReference type="CDD" id="cd00075">
    <property type="entry name" value="HATPase"/>
    <property type="match status" value="1"/>
</dbReference>
<evidence type="ECO:0000313" key="15">
    <source>
        <dbReference type="Proteomes" id="UP000306791"/>
    </source>
</evidence>
<organism evidence="14 15">
    <name type="scientific">Microbulbifer harenosus</name>
    <dbReference type="NCBI Taxonomy" id="2576840"/>
    <lineage>
        <taxon>Bacteria</taxon>
        <taxon>Pseudomonadati</taxon>
        <taxon>Pseudomonadota</taxon>
        <taxon>Gammaproteobacteria</taxon>
        <taxon>Cellvibrionales</taxon>
        <taxon>Microbulbiferaceae</taxon>
        <taxon>Microbulbifer</taxon>
    </lineage>
</organism>
<dbReference type="Pfam" id="PF00512">
    <property type="entry name" value="HisKA"/>
    <property type="match status" value="1"/>
</dbReference>
<evidence type="ECO:0000256" key="1">
    <source>
        <dbReference type="ARBA" id="ARBA00000085"/>
    </source>
</evidence>
<comment type="subcellular location">
    <subcellularLocation>
        <location evidence="2">Membrane</location>
    </subcellularLocation>
</comment>
<proteinExistence type="predicted"/>
<evidence type="ECO:0000256" key="2">
    <source>
        <dbReference type="ARBA" id="ARBA00004370"/>
    </source>
</evidence>
<sequence length="465" mass="51635">MKSQLGLRSLLLLLVGGPLFVLLVIEMLVTFGIGLHVTNQVFDRWLLDSAYSLAQEVRREDGRLVFYADEAAIEVFEWDELDEVYYRVSTLNGQVLAGKSEAWVNPDFSELKQGPVFTNVKMGGEWVRSVTVLANPDSPRDSALVSVAETLHKRIPLSRTLMFEVVLSKAAMIVVALLVVAFALSRGIRPLLRLSQELASRSPRDLTPVSAPSAPKEVRTVIENTNRLLERLDNAFNAREQFIGNISHQLKTPLAGIKLQAQLALREDNIAAAHQALERICQTTDAMTHLNIQLLKLARAEAASGRGLRNEPVALDNVVREAAESLRELARDRRVQVHQSVSGESLDTFKVSGEYFLLRELVWNLMENAILYVPEGGNVWVELTRDEGKVRLAVKDDGQGIPREHWPQIFERFFRSKITGEGCGLGLAIVKEIAFAHGATVELQQAPDTTGACFVCTFPLINKPA</sequence>
<feature type="transmembrane region" description="Helical" evidence="11">
    <location>
        <begin position="161"/>
        <end position="184"/>
    </location>
</feature>